<reference evidence="2 3" key="1">
    <citation type="submission" date="2019-07" db="EMBL/GenBank/DDBJ databases">
        <title>Full genome sequence of Devosia sp. Gsoil 520.</title>
        <authorList>
            <person name="Im W.-T."/>
        </authorList>
    </citation>
    <scope>NUCLEOTIDE SEQUENCE [LARGE SCALE GENOMIC DNA]</scope>
    <source>
        <strain evidence="2 3">Gsoil 520</strain>
    </source>
</reference>
<dbReference type="RefSeq" id="WP_146289347.1">
    <property type="nucleotide sequence ID" value="NZ_CP042304.1"/>
</dbReference>
<dbReference type="Proteomes" id="UP000315364">
    <property type="component" value="Chromosome"/>
</dbReference>
<proteinExistence type="predicted"/>
<dbReference type="OrthoDB" id="7864830at2"/>
<dbReference type="GO" id="GO:0004519">
    <property type="term" value="F:endonuclease activity"/>
    <property type="evidence" value="ECO:0007669"/>
    <property type="project" value="UniProtKB-KW"/>
</dbReference>
<dbReference type="KEGG" id="dea:FPZ08_07225"/>
<protein>
    <submittedName>
        <fullName evidence="2">HNH endonuclease</fullName>
    </submittedName>
</protein>
<dbReference type="Gene3D" id="1.10.30.50">
    <property type="match status" value="1"/>
</dbReference>
<feature type="domain" description="HNH" evidence="1">
    <location>
        <begin position="38"/>
        <end position="82"/>
    </location>
</feature>
<keyword evidence="2" id="KW-0378">Hydrolase</keyword>
<dbReference type="AlphaFoldDB" id="A0A5B8LTG2"/>
<organism evidence="2 3">
    <name type="scientific">Devosia ginsengisoli</name>
    <dbReference type="NCBI Taxonomy" id="400770"/>
    <lineage>
        <taxon>Bacteria</taxon>
        <taxon>Pseudomonadati</taxon>
        <taxon>Pseudomonadota</taxon>
        <taxon>Alphaproteobacteria</taxon>
        <taxon>Hyphomicrobiales</taxon>
        <taxon>Devosiaceae</taxon>
        <taxon>Devosia</taxon>
    </lineage>
</organism>
<dbReference type="GO" id="GO:0003676">
    <property type="term" value="F:nucleic acid binding"/>
    <property type="evidence" value="ECO:0007669"/>
    <property type="project" value="InterPro"/>
</dbReference>
<dbReference type="CDD" id="cd00085">
    <property type="entry name" value="HNHc"/>
    <property type="match status" value="1"/>
</dbReference>
<dbReference type="InterPro" id="IPR003615">
    <property type="entry name" value="HNH_nuc"/>
</dbReference>
<dbReference type="InterPro" id="IPR002711">
    <property type="entry name" value="HNH"/>
</dbReference>
<sequence length="141" mass="15539">MARSRRYEFSKATMRQANERSGGRCEAEGEVYGLDAGQRCNVPFKGGAKEFDHYPMPATEEGSDTLDNCVTCCPDCHGYKTRTFDIPAQAKVKRVSDKDQGIALPKVSMPSQRLGKGNNQHSATRRLTKGVGLAYFEDSTP</sequence>
<dbReference type="EMBL" id="CP042304">
    <property type="protein sequence ID" value="QDZ10560.1"/>
    <property type="molecule type" value="Genomic_DNA"/>
</dbReference>
<evidence type="ECO:0000313" key="2">
    <source>
        <dbReference type="EMBL" id="QDZ10560.1"/>
    </source>
</evidence>
<dbReference type="GO" id="GO:0008270">
    <property type="term" value="F:zinc ion binding"/>
    <property type="evidence" value="ECO:0007669"/>
    <property type="project" value="InterPro"/>
</dbReference>
<gene>
    <name evidence="2" type="ORF">FPZ08_07225</name>
</gene>
<evidence type="ECO:0000313" key="3">
    <source>
        <dbReference type="Proteomes" id="UP000315364"/>
    </source>
</evidence>
<dbReference type="Pfam" id="PF01844">
    <property type="entry name" value="HNH"/>
    <property type="match status" value="1"/>
</dbReference>
<accession>A0A5B8LTG2</accession>
<name>A0A5B8LTG2_9HYPH</name>
<keyword evidence="3" id="KW-1185">Reference proteome</keyword>
<keyword evidence="2" id="KW-0540">Nuclease</keyword>
<evidence type="ECO:0000259" key="1">
    <source>
        <dbReference type="Pfam" id="PF01844"/>
    </source>
</evidence>
<keyword evidence="2" id="KW-0255">Endonuclease</keyword>